<dbReference type="InterPro" id="IPR029052">
    <property type="entry name" value="Metallo-depent_PP-like"/>
</dbReference>
<name>A0ABW2Z5F5_9SPHI</name>
<comment type="similarity">
    <text evidence="1">Belongs to the CapA family.</text>
</comment>
<evidence type="ECO:0000256" key="1">
    <source>
        <dbReference type="ARBA" id="ARBA00005662"/>
    </source>
</evidence>
<dbReference type="RefSeq" id="WP_377102254.1">
    <property type="nucleotide sequence ID" value="NZ_JBHTHU010000021.1"/>
</dbReference>
<evidence type="ECO:0000313" key="4">
    <source>
        <dbReference type="Proteomes" id="UP001596958"/>
    </source>
</evidence>
<feature type="domain" description="Capsule synthesis protein CapA" evidence="2">
    <location>
        <begin position="51"/>
        <end position="295"/>
    </location>
</feature>
<dbReference type="PANTHER" id="PTHR33393:SF11">
    <property type="entry name" value="POLYGLUTAMINE SYNTHESIS ACCESSORY PROTEIN RV0574C-RELATED"/>
    <property type="match status" value="1"/>
</dbReference>
<dbReference type="Gene3D" id="3.60.21.10">
    <property type="match status" value="1"/>
</dbReference>
<dbReference type="PROSITE" id="PS51257">
    <property type="entry name" value="PROKAR_LIPOPROTEIN"/>
    <property type="match status" value="1"/>
</dbReference>
<dbReference type="InterPro" id="IPR052169">
    <property type="entry name" value="CW_Biosynth-Accessory"/>
</dbReference>
<accession>A0ABW2Z5F5</accession>
<proteinExistence type="inferred from homology"/>
<gene>
    <name evidence="3" type="ORF">ACFQZS_17435</name>
</gene>
<dbReference type="InterPro" id="IPR019079">
    <property type="entry name" value="Capsule_synth_CapA"/>
</dbReference>
<dbReference type="SUPFAM" id="SSF56300">
    <property type="entry name" value="Metallo-dependent phosphatases"/>
    <property type="match status" value="1"/>
</dbReference>
<keyword evidence="4" id="KW-1185">Reference proteome</keyword>
<sequence length="373" mass="40389">MGRLNLFIAVIAFLCVVTGCEMPQPVVKETAPAISAPIEIPSPAKLPDSVCIAAVGDIMLGTSYPNNSTLPQDSALNSFKYVEQHLQNADVTFGNLEGTLLDGGEPAHYKLHLRSKGYLFRMPAKYCGILKNAGFDVLSMANNHSGDFGETGRNSTIKALDSCGIHYAGLLEYPSVEFERNGIKYGFCAFAPNSHTLSIFDMKGAAQLISGLKQRCDIVIVSFHGGAEGPEFEHVMPAGESYFSERRGDLRAFAHNAIDNGADLILGHGPHVSRAMEIYKDRLIAYSLGNFCTYRGVSIDGIAGIAPLLKVNVNRNGEFLSGNIISVKQSRDRHVEPDTLHRAAKRVKWLSTADFPDNKQLAISATGVLSVTK</sequence>
<reference evidence="4" key="1">
    <citation type="journal article" date="2019" name="Int. J. Syst. Evol. Microbiol.">
        <title>The Global Catalogue of Microorganisms (GCM) 10K type strain sequencing project: providing services to taxonomists for standard genome sequencing and annotation.</title>
        <authorList>
            <consortium name="The Broad Institute Genomics Platform"/>
            <consortium name="The Broad Institute Genome Sequencing Center for Infectious Disease"/>
            <person name="Wu L."/>
            <person name="Ma J."/>
        </authorList>
    </citation>
    <scope>NUCLEOTIDE SEQUENCE [LARGE SCALE GENOMIC DNA]</scope>
    <source>
        <strain evidence="4">CCUG 63418</strain>
    </source>
</reference>
<dbReference type="PANTHER" id="PTHR33393">
    <property type="entry name" value="POLYGLUTAMINE SYNTHESIS ACCESSORY PROTEIN RV0574C-RELATED"/>
    <property type="match status" value="1"/>
</dbReference>
<evidence type="ECO:0000259" key="2">
    <source>
        <dbReference type="SMART" id="SM00854"/>
    </source>
</evidence>
<dbReference type="Proteomes" id="UP001596958">
    <property type="component" value="Unassembled WGS sequence"/>
</dbReference>
<protein>
    <submittedName>
        <fullName evidence="3">CapA family protein</fullName>
    </submittedName>
</protein>
<dbReference type="Pfam" id="PF09587">
    <property type="entry name" value="PGA_cap"/>
    <property type="match status" value="1"/>
</dbReference>
<dbReference type="EMBL" id="JBHTHU010000021">
    <property type="protein sequence ID" value="MFD0751940.1"/>
    <property type="molecule type" value="Genomic_DNA"/>
</dbReference>
<dbReference type="CDD" id="cd07381">
    <property type="entry name" value="MPP_CapA"/>
    <property type="match status" value="1"/>
</dbReference>
<comment type="caution">
    <text evidence="3">The sequence shown here is derived from an EMBL/GenBank/DDBJ whole genome shotgun (WGS) entry which is preliminary data.</text>
</comment>
<dbReference type="SMART" id="SM00854">
    <property type="entry name" value="PGA_cap"/>
    <property type="match status" value="1"/>
</dbReference>
<organism evidence="3 4">
    <name type="scientific">Mucilaginibacter calamicampi</name>
    <dbReference type="NCBI Taxonomy" id="1302352"/>
    <lineage>
        <taxon>Bacteria</taxon>
        <taxon>Pseudomonadati</taxon>
        <taxon>Bacteroidota</taxon>
        <taxon>Sphingobacteriia</taxon>
        <taxon>Sphingobacteriales</taxon>
        <taxon>Sphingobacteriaceae</taxon>
        <taxon>Mucilaginibacter</taxon>
    </lineage>
</organism>
<evidence type="ECO:0000313" key="3">
    <source>
        <dbReference type="EMBL" id="MFD0751940.1"/>
    </source>
</evidence>